<dbReference type="AlphaFoldDB" id="A0A6A5X9Q2"/>
<sequence length="330" mass="37092">MATSISLSPPGATFKRRLYPAKPHSQPLFQAARENPGKIDDILRPYIHDEELPSDLAVYLLEYTNIQVTPSLFGDQSPDRPRWYYANCLIFGMVLGRAYKLLSTPTRPPNSLSNPSDFPFSRLPAELRLHIYEYVKADSIQRKRLWDVMSSVFIKALWSGRDPEEGARYIAGILIVTCGISLSHASTFLLGQGSNWVWWDNKFSQPEHTWTWQDLETGILATADLPRSNTSMDAVWDKWRQLQNLEANETHTVPWPEYVSGNTLAVLDLARAHLRAGERDWTPPELVAKFLLPLFDGLPADARSVWEATGFILDVDESGATAAASSSSTT</sequence>
<dbReference type="OrthoDB" id="2931622at2759"/>
<protein>
    <submittedName>
        <fullName evidence="1">Uncharacterized protein</fullName>
    </submittedName>
</protein>
<dbReference type="GeneID" id="54286908"/>
<keyword evidence="2" id="KW-1185">Reference proteome</keyword>
<dbReference type="EMBL" id="ML978078">
    <property type="protein sequence ID" value="KAF2009692.1"/>
    <property type="molecule type" value="Genomic_DNA"/>
</dbReference>
<dbReference type="RefSeq" id="XP_033378031.1">
    <property type="nucleotide sequence ID" value="XM_033529511.1"/>
</dbReference>
<accession>A0A6A5X9Q2</accession>
<dbReference type="Proteomes" id="UP000799778">
    <property type="component" value="Unassembled WGS sequence"/>
</dbReference>
<proteinExistence type="predicted"/>
<evidence type="ECO:0000313" key="1">
    <source>
        <dbReference type="EMBL" id="KAF2009692.1"/>
    </source>
</evidence>
<organism evidence="1 2">
    <name type="scientific">Aaosphaeria arxii CBS 175.79</name>
    <dbReference type="NCBI Taxonomy" id="1450172"/>
    <lineage>
        <taxon>Eukaryota</taxon>
        <taxon>Fungi</taxon>
        <taxon>Dikarya</taxon>
        <taxon>Ascomycota</taxon>
        <taxon>Pezizomycotina</taxon>
        <taxon>Dothideomycetes</taxon>
        <taxon>Pleosporomycetidae</taxon>
        <taxon>Pleosporales</taxon>
        <taxon>Pleosporales incertae sedis</taxon>
        <taxon>Aaosphaeria</taxon>
    </lineage>
</organism>
<gene>
    <name evidence="1" type="ORF">BU24DRAFT_428583</name>
</gene>
<name>A0A6A5X9Q2_9PLEO</name>
<evidence type="ECO:0000313" key="2">
    <source>
        <dbReference type="Proteomes" id="UP000799778"/>
    </source>
</evidence>
<reference evidence="1" key="1">
    <citation type="journal article" date="2020" name="Stud. Mycol.">
        <title>101 Dothideomycetes genomes: a test case for predicting lifestyles and emergence of pathogens.</title>
        <authorList>
            <person name="Haridas S."/>
            <person name="Albert R."/>
            <person name="Binder M."/>
            <person name="Bloem J."/>
            <person name="Labutti K."/>
            <person name="Salamov A."/>
            <person name="Andreopoulos B."/>
            <person name="Baker S."/>
            <person name="Barry K."/>
            <person name="Bills G."/>
            <person name="Bluhm B."/>
            <person name="Cannon C."/>
            <person name="Castanera R."/>
            <person name="Culley D."/>
            <person name="Daum C."/>
            <person name="Ezra D."/>
            <person name="Gonzalez J."/>
            <person name="Henrissat B."/>
            <person name="Kuo A."/>
            <person name="Liang C."/>
            <person name="Lipzen A."/>
            <person name="Lutzoni F."/>
            <person name="Magnuson J."/>
            <person name="Mondo S."/>
            <person name="Nolan M."/>
            <person name="Ohm R."/>
            <person name="Pangilinan J."/>
            <person name="Park H.-J."/>
            <person name="Ramirez L."/>
            <person name="Alfaro M."/>
            <person name="Sun H."/>
            <person name="Tritt A."/>
            <person name="Yoshinaga Y."/>
            <person name="Zwiers L.-H."/>
            <person name="Turgeon B."/>
            <person name="Goodwin S."/>
            <person name="Spatafora J."/>
            <person name="Crous P."/>
            <person name="Grigoriev I."/>
        </authorList>
    </citation>
    <scope>NUCLEOTIDE SEQUENCE</scope>
    <source>
        <strain evidence="1">CBS 175.79</strain>
    </source>
</reference>